<keyword evidence="4 12" id="KW-0245">EGF-like domain</keyword>
<dbReference type="PROSITE" id="PS51220">
    <property type="entry name" value="NIDO"/>
    <property type="match status" value="1"/>
</dbReference>
<dbReference type="FunFam" id="2.10.25.10:FF:000230">
    <property type="entry name" value="Delta-like protein"/>
    <property type="match status" value="1"/>
</dbReference>
<feature type="non-terminal residue" evidence="18">
    <location>
        <position position="1"/>
    </location>
</feature>
<dbReference type="SMART" id="SM00181">
    <property type="entry name" value="EGF"/>
    <property type="match status" value="17"/>
</dbReference>
<dbReference type="InterPro" id="IPR000152">
    <property type="entry name" value="EGF-type_Asp/Asn_hydroxyl_site"/>
</dbReference>
<dbReference type="GO" id="GO:0019904">
    <property type="term" value="F:protein domain specific binding"/>
    <property type="evidence" value="ECO:0007669"/>
    <property type="project" value="UniProtKB-ARBA"/>
</dbReference>
<dbReference type="InterPro" id="IPR035976">
    <property type="entry name" value="Sushi/SCR/CCP_sf"/>
</dbReference>
<keyword evidence="3" id="KW-0272">Extracellular matrix</keyword>
<dbReference type="Gene3D" id="2.60.40.10">
    <property type="entry name" value="Immunoglobulins"/>
    <property type="match status" value="2"/>
</dbReference>
<dbReference type="PRINTS" id="PR00010">
    <property type="entry name" value="EGFBLOOD"/>
</dbReference>
<dbReference type="FunFam" id="2.10.25.10:FF:000327">
    <property type="entry name" value="neurogenic locus notch homolog protein 4"/>
    <property type="match status" value="1"/>
</dbReference>
<dbReference type="FunFam" id="2.10.25.10:FF:000066">
    <property type="entry name" value="FAT atypical cadherin 4"/>
    <property type="match status" value="1"/>
</dbReference>
<dbReference type="FunFam" id="2.10.25.10:FF:000012">
    <property type="entry name" value="Delta-like protein"/>
    <property type="match status" value="1"/>
</dbReference>
<dbReference type="GO" id="GO:0042063">
    <property type="term" value="P:gliogenesis"/>
    <property type="evidence" value="ECO:0007669"/>
    <property type="project" value="UniProtKB-ARBA"/>
</dbReference>
<dbReference type="GO" id="GO:0007160">
    <property type="term" value="P:cell-matrix adhesion"/>
    <property type="evidence" value="ECO:0007669"/>
    <property type="project" value="InterPro"/>
</dbReference>
<dbReference type="PANTHER" id="PTHR12916:SF4">
    <property type="entry name" value="UNINFLATABLE, ISOFORM C"/>
    <property type="match status" value="1"/>
</dbReference>
<dbReference type="SUPFAM" id="SSF57196">
    <property type="entry name" value="EGF/Laminin"/>
    <property type="match status" value="12"/>
</dbReference>
<feature type="domain" description="EGF-like" evidence="14">
    <location>
        <begin position="627"/>
        <end position="663"/>
    </location>
</feature>
<evidence type="ECO:0000259" key="14">
    <source>
        <dbReference type="PROSITE" id="PS50026"/>
    </source>
</evidence>
<feature type="domain" description="EGF-like" evidence="14">
    <location>
        <begin position="550"/>
        <end position="586"/>
    </location>
</feature>
<dbReference type="FunFam" id="2.10.25.10:FF:000239">
    <property type="entry name" value="Sushi, nidogen and EGF-like domain-containing protein 1"/>
    <property type="match status" value="1"/>
</dbReference>
<evidence type="ECO:0000256" key="10">
    <source>
        <dbReference type="ARBA" id="ARBA00023157"/>
    </source>
</evidence>
<dbReference type="SMART" id="SM00032">
    <property type="entry name" value="CCP"/>
    <property type="match status" value="1"/>
</dbReference>
<feature type="disulfide bond" evidence="12">
    <location>
        <begin position="344"/>
        <end position="353"/>
    </location>
</feature>
<feature type="domain" description="EGF-like" evidence="14">
    <location>
        <begin position="723"/>
        <end position="759"/>
    </location>
</feature>
<feature type="disulfide bond" evidence="12">
    <location>
        <begin position="1220"/>
        <end position="1229"/>
    </location>
</feature>
<feature type="disulfide bond" evidence="12">
    <location>
        <begin position="230"/>
        <end position="239"/>
    </location>
</feature>
<reference evidence="18 19" key="1">
    <citation type="submission" date="2019-09" db="EMBL/GenBank/DDBJ databases">
        <title>Bird 10,000 Genomes (B10K) Project - Family phase.</title>
        <authorList>
            <person name="Zhang G."/>
        </authorList>
    </citation>
    <scope>NUCLEOTIDE SEQUENCE [LARGE SCALE GENOMIC DNA]</scope>
    <source>
        <strain evidence="18">OUT-0050</strain>
        <tissue evidence="18">Muscle</tissue>
    </source>
</reference>
<evidence type="ECO:0000313" key="19">
    <source>
        <dbReference type="Proteomes" id="UP000521525"/>
    </source>
</evidence>
<feature type="domain" description="EGF-like" evidence="14">
    <location>
        <begin position="280"/>
        <end position="316"/>
    </location>
</feature>
<feature type="disulfide bond" evidence="12">
    <location>
        <begin position="425"/>
        <end position="434"/>
    </location>
</feature>
<dbReference type="Pfam" id="PF12661">
    <property type="entry name" value="hEGF"/>
    <property type="match status" value="1"/>
</dbReference>
<feature type="domain" description="EGF-like" evidence="14">
    <location>
        <begin position="199"/>
        <end position="240"/>
    </location>
</feature>
<keyword evidence="5" id="KW-0597">Phosphoprotein</keyword>
<dbReference type="GO" id="GO:0005509">
    <property type="term" value="F:calcium ion binding"/>
    <property type="evidence" value="ECO:0007669"/>
    <property type="project" value="InterPro"/>
</dbReference>
<keyword evidence="8" id="KW-0677">Repeat</keyword>
<evidence type="ECO:0000256" key="2">
    <source>
        <dbReference type="ARBA" id="ARBA00022525"/>
    </source>
</evidence>
<dbReference type="FunFam" id="2.10.25.10:FF:000057">
    <property type="entry name" value="protocadherin Fat 1 isoform X2"/>
    <property type="match status" value="1"/>
</dbReference>
<evidence type="ECO:0000256" key="3">
    <source>
        <dbReference type="ARBA" id="ARBA00022530"/>
    </source>
</evidence>
<dbReference type="InterPro" id="IPR000742">
    <property type="entry name" value="EGF"/>
</dbReference>
<dbReference type="FunFam" id="2.10.25.10:FF:000255">
    <property type="entry name" value="Sushi, nidogen and EGF-like domains 1"/>
    <property type="match status" value="1"/>
</dbReference>
<protein>
    <submittedName>
        <fullName evidence="18">SNED1 protein</fullName>
    </submittedName>
</protein>
<dbReference type="GO" id="GO:0050877">
    <property type="term" value="P:nervous system process"/>
    <property type="evidence" value="ECO:0007669"/>
    <property type="project" value="UniProtKB-ARBA"/>
</dbReference>
<dbReference type="FunFam" id="2.10.25.10:FF:000360">
    <property type="entry name" value="Sushi, nidogen and EGF like domains 1"/>
    <property type="match status" value="1"/>
</dbReference>
<dbReference type="PROSITE" id="PS00010">
    <property type="entry name" value="ASX_HYDROXYL"/>
    <property type="match status" value="5"/>
</dbReference>
<dbReference type="EMBL" id="VZSP01000718">
    <property type="protein sequence ID" value="NWZ08536.1"/>
    <property type="molecule type" value="Genomic_DNA"/>
</dbReference>
<feature type="domain" description="EGF-like" evidence="14">
    <location>
        <begin position="837"/>
        <end position="873"/>
    </location>
</feature>
<dbReference type="SMART" id="SM00179">
    <property type="entry name" value="EGF_CA"/>
    <property type="match status" value="15"/>
</dbReference>
<dbReference type="FunFam" id="2.60.40.10:FF:000870">
    <property type="entry name" value="sushi, nidogen and EGF-like domain-containing protein 1 isoform X3"/>
    <property type="match status" value="1"/>
</dbReference>
<dbReference type="SMART" id="SM00539">
    <property type="entry name" value="NIDO"/>
    <property type="match status" value="1"/>
</dbReference>
<feature type="domain" description="NIDO" evidence="17">
    <location>
        <begin position="34"/>
        <end position="189"/>
    </location>
</feature>
<evidence type="ECO:0000256" key="9">
    <source>
        <dbReference type="ARBA" id="ARBA00022837"/>
    </source>
</evidence>
<dbReference type="PROSITE" id="PS50026">
    <property type="entry name" value="EGF_3"/>
    <property type="match status" value="16"/>
</dbReference>
<feature type="domain" description="EGF-like" evidence="14">
    <location>
        <begin position="1194"/>
        <end position="1230"/>
    </location>
</feature>
<dbReference type="SUPFAM" id="SSF57184">
    <property type="entry name" value="Growth factor receptor domain"/>
    <property type="match status" value="1"/>
</dbReference>
<dbReference type="GO" id="GO:0048863">
    <property type="term" value="P:stem cell differentiation"/>
    <property type="evidence" value="ECO:0007669"/>
    <property type="project" value="UniProtKB-ARBA"/>
</dbReference>
<dbReference type="SUPFAM" id="SSF49265">
    <property type="entry name" value="Fibronectin type III"/>
    <property type="match status" value="1"/>
</dbReference>
<evidence type="ECO:0000259" key="16">
    <source>
        <dbReference type="PROSITE" id="PS50923"/>
    </source>
</evidence>
<dbReference type="InterPro" id="IPR003886">
    <property type="entry name" value="NIDO_dom"/>
</dbReference>
<feature type="domain" description="EGF-like" evidence="14">
    <location>
        <begin position="399"/>
        <end position="435"/>
    </location>
</feature>
<feature type="disulfide bond" evidence="12">
    <location>
        <begin position="268"/>
        <end position="277"/>
    </location>
</feature>
<dbReference type="FunFam" id="2.60.40.10:FF:000633">
    <property type="entry name" value="Sushi, nidogen and EGF like domains 1"/>
    <property type="match status" value="1"/>
</dbReference>
<keyword evidence="7" id="KW-0732">Signal</keyword>
<keyword evidence="2" id="KW-0964">Secreted</keyword>
<keyword evidence="9" id="KW-0106">Calcium</keyword>
<dbReference type="InterPro" id="IPR003961">
    <property type="entry name" value="FN3_dom"/>
</dbReference>
<dbReference type="PANTHER" id="PTHR12916">
    <property type="entry name" value="CYTOCHROME C OXIDASE POLYPEPTIDE VIC-2"/>
    <property type="match status" value="1"/>
</dbReference>
<dbReference type="InterPro" id="IPR009030">
    <property type="entry name" value="Growth_fac_rcpt_cys_sf"/>
</dbReference>
<feature type="non-terminal residue" evidence="18">
    <location>
        <position position="1295"/>
    </location>
</feature>
<feature type="disulfide bond" evidence="12">
    <location>
        <begin position="653"/>
        <end position="662"/>
    </location>
</feature>
<dbReference type="GO" id="GO:0007219">
    <property type="term" value="P:Notch signaling pathway"/>
    <property type="evidence" value="ECO:0007669"/>
    <property type="project" value="TreeGrafter"/>
</dbReference>
<dbReference type="FunFam" id="2.10.25.10:FF:000122">
    <property type="entry name" value="Protein crumbs homolog 2"/>
    <property type="match status" value="2"/>
</dbReference>
<feature type="disulfide bond" evidence="12">
    <location>
        <begin position="383"/>
        <end position="392"/>
    </location>
</feature>
<evidence type="ECO:0000256" key="5">
    <source>
        <dbReference type="ARBA" id="ARBA00022553"/>
    </source>
</evidence>
<evidence type="ECO:0000256" key="11">
    <source>
        <dbReference type="ARBA" id="ARBA00023180"/>
    </source>
</evidence>
<feature type="domain" description="EGF-like" evidence="14">
    <location>
        <begin position="242"/>
        <end position="278"/>
    </location>
</feature>
<feature type="disulfide bond" evidence="12">
    <location>
        <begin position="749"/>
        <end position="758"/>
    </location>
</feature>
<evidence type="ECO:0000256" key="8">
    <source>
        <dbReference type="ARBA" id="ARBA00022737"/>
    </source>
</evidence>
<dbReference type="FunFam" id="2.10.25.10:FF:000213">
    <property type="entry name" value="sushi, nidogen and EGF-like domain-containing protein 1"/>
    <property type="match status" value="1"/>
</dbReference>
<feature type="domain" description="EGF-like" evidence="14">
    <location>
        <begin position="318"/>
        <end position="354"/>
    </location>
</feature>
<evidence type="ECO:0000256" key="13">
    <source>
        <dbReference type="PROSITE-ProRule" id="PRU00302"/>
    </source>
</evidence>
<dbReference type="CDD" id="cd00063">
    <property type="entry name" value="FN3"/>
    <property type="match status" value="2"/>
</dbReference>
<feature type="domain" description="EGF-like" evidence="14">
    <location>
        <begin position="589"/>
        <end position="625"/>
    </location>
</feature>
<dbReference type="GO" id="GO:0030097">
    <property type="term" value="P:hemopoiesis"/>
    <property type="evidence" value="ECO:0007669"/>
    <property type="project" value="UniProtKB-ARBA"/>
</dbReference>
<dbReference type="InterPro" id="IPR013783">
    <property type="entry name" value="Ig-like_fold"/>
</dbReference>
<feature type="disulfide bond" evidence="12">
    <location>
        <begin position="825"/>
        <end position="834"/>
    </location>
</feature>
<keyword evidence="6 13" id="KW-0768">Sushi</keyword>
<feature type="disulfide bond" evidence="12">
    <location>
        <begin position="460"/>
        <end position="469"/>
    </location>
</feature>
<dbReference type="GO" id="GO:0005886">
    <property type="term" value="C:plasma membrane"/>
    <property type="evidence" value="ECO:0007669"/>
    <property type="project" value="UniProtKB-ARBA"/>
</dbReference>
<dbReference type="Gene3D" id="2.10.25.10">
    <property type="entry name" value="Laminin"/>
    <property type="match status" value="16"/>
</dbReference>
<dbReference type="InterPro" id="IPR013032">
    <property type="entry name" value="EGF-like_CS"/>
</dbReference>
<feature type="domain" description="EGF-like" evidence="14">
    <location>
        <begin position="438"/>
        <end position="470"/>
    </location>
</feature>
<proteinExistence type="predicted"/>
<dbReference type="InterPro" id="IPR036116">
    <property type="entry name" value="FN3_sf"/>
</dbReference>
<dbReference type="PROSITE" id="PS00022">
    <property type="entry name" value="EGF_1"/>
    <property type="match status" value="16"/>
</dbReference>
<dbReference type="GO" id="GO:0009952">
    <property type="term" value="P:anterior/posterior pattern specification"/>
    <property type="evidence" value="ECO:0007669"/>
    <property type="project" value="UniProtKB-ARBA"/>
</dbReference>
<keyword evidence="10 12" id="KW-1015">Disulfide bond</keyword>
<feature type="disulfide bond" evidence="12">
    <location>
        <begin position="306"/>
        <end position="315"/>
    </location>
</feature>
<dbReference type="Pfam" id="PF00041">
    <property type="entry name" value="fn3"/>
    <property type="match status" value="2"/>
</dbReference>
<dbReference type="FunFam" id="2.10.25.10:FF:000004">
    <property type="entry name" value="Neurogenic locus notch 1"/>
    <property type="match status" value="1"/>
</dbReference>
<accession>A0A7K7JQK5</accession>
<dbReference type="FunFam" id="2.10.25.10:FF:000251">
    <property type="entry name" value="sushi, nidogen and EGF-like domain-containing protein 1"/>
    <property type="match status" value="1"/>
</dbReference>
<evidence type="ECO:0000256" key="4">
    <source>
        <dbReference type="ARBA" id="ARBA00022536"/>
    </source>
</evidence>
<dbReference type="Pfam" id="PF06119">
    <property type="entry name" value="NIDO"/>
    <property type="match status" value="1"/>
</dbReference>
<feature type="domain" description="Fibronectin type-III" evidence="15">
    <location>
        <begin position="998"/>
        <end position="1090"/>
    </location>
</feature>
<dbReference type="InterPro" id="IPR001881">
    <property type="entry name" value="EGF-like_Ca-bd_dom"/>
</dbReference>
<feature type="domain" description="EGF-like" evidence="14">
    <location>
        <begin position="799"/>
        <end position="835"/>
    </location>
</feature>
<dbReference type="FunFam" id="2.10.25.10:FF:000373">
    <property type="entry name" value="sushi, nidogen and EGF-like domain-containing protein 1"/>
    <property type="match status" value="1"/>
</dbReference>
<evidence type="ECO:0000256" key="12">
    <source>
        <dbReference type="PROSITE-ProRule" id="PRU00076"/>
    </source>
</evidence>
<gene>
    <name evidence="18" type="primary">Sned1</name>
    <name evidence="18" type="ORF">AGEPHO_R08088</name>
</gene>
<dbReference type="SUPFAM" id="SSF57535">
    <property type="entry name" value="Complement control module/SCR domain"/>
    <property type="match status" value="1"/>
</dbReference>
<dbReference type="PROSITE" id="PS01186">
    <property type="entry name" value="EGF_2"/>
    <property type="match status" value="13"/>
</dbReference>
<comment type="subcellular location">
    <subcellularLocation>
        <location evidence="1">Secreted</location>
        <location evidence="1">Extracellular space</location>
        <location evidence="1">Extracellular matrix</location>
    </subcellularLocation>
</comment>
<dbReference type="GO" id="GO:0048646">
    <property type="term" value="P:anatomical structure formation involved in morphogenesis"/>
    <property type="evidence" value="ECO:0007669"/>
    <property type="project" value="UniProtKB-ARBA"/>
</dbReference>
<dbReference type="PRINTS" id="PR01983">
    <property type="entry name" value="NOTCH"/>
</dbReference>
<comment type="caution">
    <text evidence="12">Lacks conserved residue(s) required for the propagation of feature annotation.</text>
</comment>
<feature type="disulfide bond" evidence="12">
    <location>
        <begin position="863"/>
        <end position="872"/>
    </location>
</feature>
<feature type="disulfide bond" evidence="13">
    <location>
        <begin position="694"/>
        <end position="721"/>
    </location>
</feature>
<dbReference type="InterPro" id="IPR000436">
    <property type="entry name" value="Sushi_SCR_CCP_dom"/>
</dbReference>
<feature type="domain" description="EGF-like" evidence="14">
    <location>
        <begin position="761"/>
        <end position="797"/>
    </location>
</feature>
<feature type="disulfide bond" evidence="12">
    <location>
        <begin position="615"/>
        <end position="624"/>
    </location>
</feature>
<feature type="domain" description="Sushi" evidence="16">
    <location>
        <begin position="666"/>
        <end position="723"/>
    </location>
</feature>
<dbReference type="GO" id="GO:0035282">
    <property type="term" value="P:segmentation"/>
    <property type="evidence" value="ECO:0007669"/>
    <property type="project" value="UniProtKB-ARBA"/>
</dbReference>
<dbReference type="InterPro" id="IPR018097">
    <property type="entry name" value="EGF_Ca-bd_CS"/>
</dbReference>
<feature type="disulfide bond" evidence="12">
    <location>
        <begin position="537"/>
        <end position="546"/>
    </location>
</feature>
<dbReference type="GO" id="GO:0048812">
    <property type="term" value="P:neuron projection morphogenesis"/>
    <property type="evidence" value="ECO:0007669"/>
    <property type="project" value="UniProtKB-ARBA"/>
</dbReference>
<name>A0A7K7JQK5_AGEPH</name>
<dbReference type="CDD" id="cd00054">
    <property type="entry name" value="EGF_CA"/>
    <property type="match status" value="12"/>
</dbReference>
<comment type="caution">
    <text evidence="18">The sequence shown here is derived from an EMBL/GenBank/DDBJ whole genome shotgun (WGS) entry which is preliminary data.</text>
</comment>
<keyword evidence="19" id="KW-1185">Reference proteome</keyword>
<evidence type="ECO:0000256" key="7">
    <source>
        <dbReference type="ARBA" id="ARBA00022729"/>
    </source>
</evidence>
<evidence type="ECO:0000256" key="6">
    <source>
        <dbReference type="ARBA" id="ARBA00022659"/>
    </source>
</evidence>
<keyword evidence="11" id="KW-0325">Glycoprotein</keyword>
<sequence length="1295" mass="141523">LQVNNNGIISFLKEVSQFTPVAFPISKDRRVVAAFWADVDNRRAGEIYYRESTEQPILDRASRDIAQYFPEFPEFSAQWVFIATWYRVTFFGGNSFSPVNTFQIVLITDGKLSFTIFNYESITWTTGMHASSGGDFAGLGGIAAQAGFNAGDGKRYFNIPGSRTDDIADVEMTTNVGIPGRWVFRIDDAQVQVGGCSNTTSVCLTLRPCLNGGKCIEDCITGNPSYTCSCLAGFTGKRCHVDVDECLSHPCQNGATCLNGAGRFTCRCPPGFRGNNCETAESPCENRVCQNGGSCQVVNRTAECVCQAGYTGEDCQTEVNECESSPCLNGGHCMDLVDNYTCVCLEPFVGQRCETDSSSCEDRSCQNRQTCNYIRPGRYICTCSPGYYGNNCQYGGPRVPGACLSQPCQNAGSCVETERGYVCECQEGYTGQDCRDQLSEGCECRNGGSCLEGNVTVCQCLPGFFGLLCEFEVTTTPCNMNTQCPDGGYCMEYGGSYLCVCHTNYGTNHTMPSPCDSEPCLNGGSCKVHDDSYSCECPQGFLGMHCEKAKPRLCSTGPCRNGGTCREADGEYHCSCPYRFTGKHCEIGKPDPCASGPCQNGGTCFHYIGKYKCDCPPGYTGRHCEIVPSPCFLSPCENGATCEDLGGGYACTCSLGYVGKHCQFEVDCGIPSEVKHAQASFNSTKVGSLAEYQCELGYILSQHNHPRVCRVPGVWSDPPECDEIDECQSQPCQNGGQCKDRVSAFLCLCEPGYTGHHCELDVDECQSEPCKNSGTCQDLPGSFACSCPEGFLGTQCETEVDACESDPCQNGGECESYGGSYLCVCPEGFFGYHCETASDPCFSSPCGSRGYCLPSNGTHSCTCKVSYTGKNCEKVKRNVNNKNDISRPVMLTTRTRPRPVEGFEISNVTASAITVQWALHRLQHSTVSRVRVSIRHTGDLAARTVELNSSVAKYTFLDLQPGERYIIHVTTLSGLGVEDHPSESLATAPFHVWTRPLPPQNLTASHVTATSVSMAWEQPPAGTMEGYIINVTTAQSVKSRYVPNGKLVSYTVRDLLPGQRYHLSLTAVQSTEQGQLHSEPIHLHVSTLQRDGAPERRWSQAGHPRVLRNRLPPAFLPELRLLADHDTAEEPSPAPRFTELVDGRGRISARFGPALGRSITVKTQPEAPVKLENTEVSSWDSLALQLREAKSKREGQNCSKNPCRNGGTCTRDEESFHCACRPGFKGRLCQLACKKVPHSCTRLYSETRAFPVWEGGTCHYLSRRVYKVHQDICYKESCESTTSKRTSSRYSPQQP</sequence>
<organism evidence="18 19">
    <name type="scientific">Agelaius phoeniceus</name>
    <name type="common">Red-winged blackbird</name>
    <name type="synonym">Oriolus phoeniceus</name>
    <dbReference type="NCBI Taxonomy" id="39638"/>
    <lineage>
        <taxon>Eukaryota</taxon>
        <taxon>Metazoa</taxon>
        <taxon>Chordata</taxon>
        <taxon>Craniata</taxon>
        <taxon>Vertebrata</taxon>
        <taxon>Euteleostomi</taxon>
        <taxon>Archelosauria</taxon>
        <taxon>Archosauria</taxon>
        <taxon>Dinosauria</taxon>
        <taxon>Saurischia</taxon>
        <taxon>Theropoda</taxon>
        <taxon>Coelurosauria</taxon>
        <taxon>Aves</taxon>
        <taxon>Neognathae</taxon>
        <taxon>Neoaves</taxon>
        <taxon>Telluraves</taxon>
        <taxon>Australaves</taxon>
        <taxon>Passeriformes</taxon>
        <taxon>Passeroidea</taxon>
        <taxon>Icteridae</taxon>
        <taxon>Agelaius</taxon>
    </lineage>
</organism>
<feature type="domain" description="EGF-like" evidence="14">
    <location>
        <begin position="356"/>
        <end position="393"/>
    </location>
</feature>
<dbReference type="Proteomes" id="UP000521525">
    <property type="component" value="Unassembled WGS sequence"/>
</dbReference>
<dbReference type="PROSITE" id="PS01187">
    <property type="entry name" value="EGF_CA"/>
    <property type="match status" value="3"/>
</dbReference>
<dbReference type="GO" id="GO:0031012">
    <property type="term" value="C:extracellular matrix"/>
    <property type="evidence" value="ECO:0007669"/>
    <property type="project" value="UniProtKB-ARBA"/>
</dbReference>
<dbReference type="PROSITE" id="PS50853">
    <property type="entry name" value="FN3"/>
    <property type="match status" value="2"/>
</dbReference>
<feature type="disulfide bond" evidence="12">
    <location>
        <begin position="576"/>
        <end position="585"/>
    </location>
</feature>
<dbReference type="CDD" id="cd00033">
    <property type="entry name" value="CCP"/>
    <property type="match status" value="1"/>
</dbReference>
<evidence type="ECO:0000313" key="18">
    <source>
        <dbReference type="EMBL" id="NWZ08536.1"/>
    </source>
</evidence>
<dbReference type="SMART" id="SM00060">
    <property type="entry name" value="FN3"/>
    <property type="match status" value="2"/>
</dbReference>
<feature type="domain" description="Fibronectin type-III" evidence="15">
    <location>
        <begin position="896"/>
        <end position="997"/>
    </location>
</feature>
<feature type="disulfide bond" evidence="12">
    <location>
        <begin position="787"/>
        <end position="796"/>
    </location>
</feature>
<dbReference type="Pfam" id="PF00008">
    <property type="entry name" value="EGF"/>
    <property type="match status" value="12"/>
</dbReference>
<evidence type="ECO:0000256" key="1">
    <source>
        <dbReference type="ARBA" id="ARBA00004498"/>
    </source>
</evidence>
<evidence type="ECO:0000259" key="17">
    <source>
        <dbReference type="PROSITE" id="PS51220"/>
    </source>
</evidence>
<feature type="domain" description="EGF-like" evidence="14">
    <location>
        <begin position="511"/>
        <end position="547"/>
    </location>
</feature>
<dbReference type="GO" id="GO:0005112">
    <property type="term" value="F:Notch binding"/>
    <property type="evidence" value="ECO:0007669"/>
    <property type="project" value="TreeGrafter"/>
</dbReference>
<evidence type="ECO:0000259" key="15">
    <source>
        <dbReference type="PROSITE" id="PS50853"/>
    </source>
</evidence>
<dbReference type="GO" id="GO:0051240">
    <property type="term" value="P:positive regulation of multicellular organismal process"/>
    <property type="evidence" value="ECO:0007669"/>
    <property type="project" value="UniProtKB-ARBA"/>
</dbReference>
<dbReference type="PROSITE" id="PS50923">
    <property type="entry name" value="SUSHI"/>
    <property type="match status" value="1"/>
</dbReference>